<keyword evidence="10" id="KW-0812">Transmembrane</keyword>
<dbReference type="AlphaFoldDB" id="A0A949JHH9"/>
<evidence type="ECO:0000313" key="14">
    <source>
        <dbReference type="Proteomes" id="UP000694501"/>
    </source>
</evidence>
<feature type="transmembrane region" description="Helical" evidence="10">
    <location>
        <begin position="31"/>
        <end position="50"/>
    </location>
</feature>
<dbReference type="GO" id="GO:0016020">
    <property type="term" value="C:membrane"/>
    <property type="evidence" value="ECO:0007669"/>
    <property type="project" value="InterPro"/>
</dbReference>
<evidence type="ECO:0000259" key="11">
    <source>
        <dbReference type="Pfam" id="PF02518"/>
    </source>
</evidence>
<keyword evidence="7" id="KW-0067">ATP-binding</keyword>
<keyword evidence="6 13" id="KW-0418">Kinase</keyword>
<dbReference type="GO" id="GO:0046983">
    <property type="term" value="F:protein dimerization activity"/>
    <property type="evidence" value="ECO:0007669"/>
    <property type="project" value="InterPro"/>
</dbReference>
<comment type="catalytic activity">
    <reaction evidence="1">
        <text>ATP + protein L-histidine = ADP + protein N-phospho-L-histidine.</text>
        <dbReference type="EC" id="2.7.13.3"/>
    </reaction>
</comment>
<evidence type="ECO:0000256" key="9">
    <source>
        <dbReference type="SAM" id="MobiDB-lite"/>
    </source>
</evidence>
<feature type="domain" description="Histidine kinase/HSP90-like ATPase" evidence="11">
    <location>
        <begin position="322"/>
        <end position="429"/>
    </location>
</feature>
<evidence type="ECO:0000256" key="7">
    <source>
        <dbReference type="ARBA" id="ARBA00022840"/>
    </source>
</evidence>
<evidence type="ECO:0000256" key="1">
    <source>
        <dbReference type="ARBA" id="ARBA00000085"/>
    </source>
</evidence>
<comment type="caution">
    <text evidence="13">The sequence shown here is derived from an EMBL/GenBank/DDBJ whole genome shotgun (WGS) entry which is preliminary data.</text>
</comment>
<feature type="region of interest" description="Disordered" evidence="9">
    <location>
        <begin position="1"/>
        <end position="23"/>
    </location>
</feature>
<evidence type="ECO:0000256" key="10">
    <source>
        <dbReference type="SAM" id="Phobius"/>
    </source>
</evidence>
<dbReference type="Pfam" id="PF02518">
    <property type="entry name" value="HATPase_c"/>
    <property type="match status" value="1"/>
</dbReference>
<organism evidence="13 14">
    <name type="scientific">Streptomyces tardus</name>
    <dbReference type="NCBI Taxonomy" id="2780544"/>
    <lineage>
        <taxon>Bacteria</taxon>
        <taxon>Bacillati</taxon>
        <taxon>Actinomycetota</taxon>
        <taxon>Actinomycetes</taxon>
        <taxon>Kitasatosporales</taxon>
        <taxon>Streptomycetaceae</taxon>
        <taxon>Streptomyces</taxon>
    </lineage>
</organism>
<dbReference type="GO" id="GO:0000155">
    <property type="term" value="F:phosphorelay sensor kinase activity"/>
    <property type="evidence" value="ECO:0007669"/>
    <property type="project" value="InterPro"/>
</dbReference>
<reference evidence="13" key="1">
    <citation type="submission" date="2021-06" db="EMBL/GenBank/DDBJ databases">
        <title>Sequencing of actinobacteria type strains.</title>
        <authorList>
            <person name="Nguyen G.-S."/>
            <person name="Wentzel A."/>
        </authorList>
    </citation>
    <scope>NUCLEOTIDE SEQUENCE</scope>
    <source>
        <strain evidence="13">P38-E01</strain>
    </source>
</reference>
<dbReference type="RefSeq" id="WP_211039864.1">
    <property type="nucleotide sequence ID" value="NZ_JAELVF020000001.1"/>
</dbReference>
<accession>A0A949JHH9</accession>
<keyword evidence="4" id="KW-0808">Transferase</keyword>
<proteinExistence type="predicted"/>
<protein>
    <recommendedName>
        <fullName evidence="2">histidine kinase</fullName>
        <ecNumber evidence="2">2.7.13.3</ecNumber>
    </recommendedName>
</protein>
<feature type="transmembrane region" description="Helical" evidence="10">
    <location>
        <begin position="128"/>
        <end position="146"/>
    </location>
</feature>
<dbReference type="InterPro" id="IPR011712">
    <property type="entry name" value="Sig_transdc_His_kin_sub3_dim/P"/>
</dbReference>
<dbReference type="Gene3D" id="1.20.5.1930">
    <property type="match status" value="1"/>
</dbReference>
<keyword evidence="5" id="KW-0547">Nucleotide-binding</keyword>
<feature type="domain" description="Signal transduction histidine kinase subgroup 3 dimerisation and phosphoacceptor" evidence="12">
    <location>
        <begin position="204"/>
        <end position="267"/>
    </location>
</feature>
<evidence type="ECO:0000256" key="6">
    <source>
        <dbReference type="ARBA" id="ARBA00022777"/>
    </source>
</evidence>
<dbReference type="PANTHER" id="PTHR24421">
    <property type="entry name" value="NITRATE/NITRITE SENSOR PROTEIN NARX-RELATED"/>
    <property type="match status" value="1"/>
</dbReference>
<name>A0A949JHH9_9ACTN</name>
<keyword evidence="10" id="KW-0472">Membrane</keyword>
<evidence type="ECO:0000256" key="4">
    <source>
        <dbReference type="ARBA" id="ARBA00022679"/>
    </source>
</evidence>
<keyword evidence="3" id="KW-0597">Phosphoprotein</keyword>
<evidence type="ECO:0000259" key="12">
    <source>
        <dbReference type="Pfam" id="PF07730"/>
    </source>
</evidence>
<dbReference type="Pfam" id="PF07730">
    <property type="entry name" value="HisKA_3"/>
    <property type="match status" value="1"/>
</dbReference>
<dbReference type="EMBL" id="JAELVF020000001">
    <property type="protein sequence ID" value="MBU7596364.1"/>
    <property type="molecule type" value="Genomic_DNA"/>
</dbReference>
<dbReference type="PANTHER" id="PTHR24421:SF10">
    <property type="entry name" value="NITRATE_NITRITE SENSOR PROTEIN NARQ"/>
    <property type="match status" value="1"/>
</dbReference>
<dbReference type="CDD" id="cd16917">
    <property type="entry name" value="HATPase_UhpB-NarQ-NarX-like"/>
    <property type="match status" value="1"/>
</dbReference>
<dbReference type="InterPro" id="IPR036890">
    <property type="entry name" value="HATPase_C_sf"/>
</dbReference>
<dbReference type="GO" id="GO:0005524">
    <property type="term" value="F:ATP binding"/>
    <property type="evidence" value="ECO:0007669"/>
    <property type="project" value="UniProtKB-KW"/>
</dbReference>
<evidence type="ECO:0000256" key="8">
    <source>
        <dbReference type="ARBA" id="ARBA00023012"/>
    </source>
</evidence>
<keyword evidence="8" id="KW-0902">Two-component regulatory system</keyword>
<dbReference type="Gene3D" id="3.30.565.10">
    <property type="entry name" value="Histidine kinase-like ATPase, C-terminal domain"/>
    <property type="match status" value="1"/>
</dbReference>
<feature type="transmembrane region" description="Helical" evidence="10">
    <location>
        <begin position="152"/>
        <end position="172"/>
    </location>
</feature>
<keyword evidence="14" id="KW-1185">Reference proteome</keyword>
<evidence type="ECO:0000313" key="13">
    <source>
        <dbReference type="EMBL" id="MBU7596364.1"/>
    </source>
</evidence>
<dbReference type="InterPro" id="IPR050482">
    <property type="entry name" value="Sensor_HK_TwoCompSys"/>
</dbReference>
<dbReference type="EC" id="2.7.13.3" evidence="2"/>
<gene>
    <name evidence="13" type="ORF">JGS22_001595</name>
</gene>
<evidence type="ECO:0000256" key="2">
    <source>
        <dbReference type="ARBA" id="ARBA00012438"/>
    </source>
</evidence>
<evidence type="ECO:0000256" key="3">
    <source>
        <dbReference type="ARBA" id="ARBA00022553"/>
    </source>
</evidence>
<evidence type="ECO:0000256" key="5">
    <source>
        <dbReference type="ARBA" id="ARBA00022741"/>
    </source>
</evidence>
<sequence length="435" mass="45448">MDHVTVATPAPDGAPPAEHRHPRLRPHRDDVLIALAGAVGGLFLWSLGLFNNVQQADRYGVHSLIPLAVMCLAVLGRRTAQPWAVLVGLLALVGDLFTASLLVTILLFSDLVYAAVMYGNARLSRAMVPASVALTLATTIGALAALGDPEAFLIGLVVSLVTTFPAGTGLLVRRHREEAAYERLRAEQTALLAEMDRTQAVNAERARMARELHDVVAGHLSAIAVHSTAAQTLDDHAATQRALGVIRDNSVQGLAEMRRLIELLRTTGGEDGEPAPVPTLAGLPALVERARGSGAEHGLRFVLDHERDGAAVAPRLPAPVELAAYRLVQESLTNALKHSGPGTVTVRLVRERTGAGTAPNGTAGGGAGTTAEALVVTVENPLGPDAAPRVPGTGTGLVGMRERVALLGGDFNAGPQQGSWLVRAVLPLDEGAGHR</sequence>
<feature type="transmembrane region" description="Helical" evidence="10">
    <location>
        <begin position="83"/>
        <end position="116"/>
    </location>
</feature>
<dbReference type="InterPro" id="IPR003594">
    <property type="entry name" value="HATPase_dom"/>
</dbReference>
<keyword evidence="10" id="KW-1133">Transmembrane helix</keyword>
<dbReference type="SUPFAM" id="SSF55874">
    <property type="entry name" value="ATPase domain of HSP90 chaperone/DNA topoisomerase II/histidine kinase"/>
    <property type="match status" value="1"/>
</dbReference>
<dbReference type="Proteomes" id="UP000694501">
    <property type="component" value="Unassembled WGS sequence"/>
</dbReference>
<feature type="transmembrane region" description="Helical" evidence="10">
    <location>
        <begin position="59"/>
        <end position="77"/>
    </location>
</feature>